<evidence type="ECO:0000256" key="1">
    <source>
        <dbReference type="ARBA" id="ARBA00004906"/>
    </source>
</evidence>
<dbReference type="PANTHER" id="PTHR22990">
    <property type="entry name" value="F-BOX ONLY PROTEIN"/>
    <property type="match status" value="1"/>
</dbReference>
<dbReference type="SMART" id="SM00722">
    <property type="entry name" value="CASH"/>
    <property type="match status" value="2"/>
</dbReference>
<dbReference type="InterPro" id="IPR006626">
    <property type="entry name" value="PbH1"/>
</dbReference>
<dbReference type="InterPro" id="IPR006633">
    <property type="entry name" value="Carb-bd_sugar_hydrolysis-dom"/>
</dbReference>
<evidence type="ECO:0000256" key="3">
    <source>
        <dbReference type="ARBA" id="ARBA00022729"/>
    </source>
</evidence>
<protein>
    <recommendedName>
        <fullName evidence="2">Probable pectate lyase C</fullName>
    </recommendedName>
</protein>
<dbReference type="SMART" id="SM00710">
    <property type="entry name" value="PbH1"/>
    <property type="match status" value="11"/>
</dbReference>
<dbReference type="InterPro" id="IPR051550">
    <property type="entry name" value="SCF-Subunits/Alg-Epimerases"/>
</dbReference>
<keyword evidence="4" id="KW-0677">Repeat</keyword>
<feature type="domain" description="Carbohydrate-binding/sugar hydrolysis" evidence="7">
    <location>
        <begin position="305"/>
        <end position="443"/>
    </location>
</feature>
<feature type="compositionally biased region" description="Acidic residues" evidence="6">
    <location>
        <begin position="26"/>
        <end position="36"/>
    </location>
</feature>
<dbReference type="Gene3D" id="2.160.20.10">
    <property type="entry name" value="Single-stranded right-handed beta-helix, Pectin lyase-like"/>
    <property type="match status" value="2"/>
</dbReference>
<dbReference type="InterPro" id="IPR014755">
    <property type="entry name" value="Cu-Rt/internalin_Ig-like"/>
</dbReference>
<dbReference type="InterPro" id="IPR012334">
    <property type="entry name" value="Pectin_lyas_fold"/>
</dbReference>
<comment type="pathway">
    <text evidence="1">Protein modification; protein ubiquitination.</text>
</comment>
<keyword evidence="3" id="KW-0732">Signal</keyword>
<dbReference type="KEGG" id="bsan:CHH28_08325"/>
<name>A0A222FJL6_9GAMM</name>
<dbReference type="PANTHER" id="PTHR22990:SF15">
    <property type="entry name" value="F-BOX ONLY PROTEIN 10"/>
    <property type="match status" value="1"/>
</dbReference>
<dbReference type="Proteomes" id="UP000202440">
    <property type="component" value="Chromosome"/>
</dbReference>
<dbReference type="InterPro" id="IPR018247">
    <property type="entry name" value="EF_Hand_1_Ca_BS"/>
</dbReference>
<proteinExistence type="predicted"/>
<evidence type="ECO:0000256" key="6">
    <source>
        <dbReference type="SAM" id="MobiDB-lite"/>
    </source>
</evidence>
<dbReference type="PROSITE" id="PS00018">
    <property type="entry name" value="EF_HAND_1"/>
    <property type="match status" value="1"/>
</dbReference>
<evidence type="ECO:0000313" key="9">
    <source>
        <dbReference type="Proteomes" id="UP000202440"/>
    </source>
</evidence>
<dbReference type="SUPFAM" id="SSF51126">
    <property type="entry name" value="Pectin lyase-like"/>
    <property type="match status" value="2"/>
</dbReference>
<dbReference type="InterPro" id="IPR011050">
    <property type="entry name" value="Pectin_lyase_fold/virulence"/>
</dbReference>
<evidence type="ECO:0000256" key="5">
    <source>
        <dbReference type="ARBA" id="ARBA00022786"/>
    </source>
</evidence>
<evidence type="ECO:0000256" key="4">
    <source>
        <dbReference type="ARBA" id="ARBA00022737"/>
    </source>
</evidence>
<dbReference type="AlphaFoldDB" id="A0A222FJL6"/>
<gene>
    <name evidence="8" type="ORF">CHH28_08325</name>
</gene>
<reference evidence="8 9" key="1">
    <citation type="submission" date="2017-07" db="EMBL/GenBank/DDBJ databases">
        <title>Annotated genome sequence of Bacterioplanes sanyensis isolated from Red Sea.</title>
        <authorList>
            <person name="Rehman Z.U."/>
        </authorList>
    </citation>
    <scope>NUCLEOTIDE SEQUENCE [LARGE SCALE GENOMIC DNA]</scope>
    <source>
        <strain evidence="8 9">NV9</strain>
    </source>
</reference>
<dbReference type="OrthoDB" id="6196944at2"/>
<dbReference type="InterPro" id="IPR022441">
    <property type="entry name" value="Para_beta_helix_rpt-2"/>
</dbReference>
<accession>A0A222FJL6</accession>
<feature type="region of interest" description="Disordered" evidence="6">
    <location>
        <begin position="13"/>
        <end position="54"/>
    </location>
</feature>
<organism evidence="8 9">
    <name type="scientific">Bacterioplanes sanyensis</name>
    <dbReference type="NCBI Taxonomy" id="1249553"/>
    <lineage>
        <taxon>Bacteria</taxon>
        <taxon>Pseudomonadati</taxon>
        <taxon>Pseudomonadota</taxon>
        <taxon>Gammaproteobacteria</taxon>
        <taxon>Oceanospirillales</taxon>
        <taxon>Oceanospirillaceae</taxon>
        <taxon>Bacterioplanes</taxon>
    </lineage>
</organism>
<sequence length="727" mass="79383">MAHIDFEQRFKSIDSDNDGVGSNTDDNNDGLNDVDETNLNGTNPLSSDTDNDGMLDGWEIQHHLQAVINDADLDSDKDSVRNLDEFTADSDPSPPVLVRSYPQHNQVDVLSTSVLEVVFSKSIAFDSVDEYSVVLTDGNSDVQGDRNVVEDKLTFTPKIPLQSNHDYVLRINHTVTDLAGNELNSDIQVSFTTQSGYQVSGSAMESGVLLNEVLFKLIDGSSESVIESADGNFSFIEQESGSYIITASKLGYIFTPEKIQVQVDGSGLSEVNFEAVPVPTINVPADYPTIQSAIDNAINGATILVDDGEYVENLSINKPVTLQSVNGAALTKIRAQSHAKNVVFVNAPNVTVKGFDLFGSAYYPAIYFAAESHNGIIEDNLCGYDRSHYNHSGIEVVGSDNVEVRNNDCHFYGLVGIRLDDSNSAIVQNNRVSDQDRDGISIYECSGCRVEQNTVTKNKTGINLRRGKNNMVMGNNSSSNNQHGIHFDDVRGDNYVGENITNSNKEVGIKVESSGITEIVNNEVNQNSITGVFVYQSSGSKVLGNTSKSNRHYGIYIRTSDGCSVVDNVVESNNEGGLILSNSDHARIKNNKIHFNSPSGVELSWSSNNEIFLNSIKTRTTGMTAKTLGLTRSSDNVIYLNRFVNNGSGTIIHSDNGSVNRWYSDGLVNYDFMGQSFQGYLGNFFDGHDLTDSNSDGITDTVQVLMGDEPAAQYPLTREPENYLIFD</sequence>
<dbReference type="EMBL" id="CP022530">
    <property type="protein sequence ID" value="ASP38684.1"/>
    <property type="molecule type" value="Genomic_DNA"/>
</dbReference>
<dbReference type="Pfam" id="PF05048">
    <property type="entry name" value="NosD"/>
    <property type="match status" value="1"/>
</dbReference>
<keyword evidence="5" id="KW-0833">Ubl conjugation pathway</keyword>
<feature type="domain" description="Carbohydrate-binding/sugar hydrolysis" evidence="7">
    <location>
        <begin position="455"/>
        <end position="604"/>
    </location>
</feature>
<evidence type="ECO:0000256" key="2">
    <source>
        <dbReference type="ARBA" id="ARBA00016512"/>
    </source>
</evidence>
<dbReference type="InterPro" id="IPR039448">
    <property type="entry name" value="Beta_helix"/>
</dbReference>
<evidence type="ECO:0000313" key="8">
    <source>
        <dbReference type="EMBL" id="ASP38684.1"/>
    </source>
</evidence>
<evidence type="ECO:0000259" key="7">
    <source>
        <dbReference type="SMART" id="SM00722"/>
    </source>
</evidence>
<dbReference type="InterPro" id="IPR032812">
    <property type="entry name" value="SbsA_Ig"/>
</dbReference>
<feature type="compositionally biased region" description="Polar residues" evidence="6">
    <location>
        <begin position="37"/>
        <end position="48"/>
    </location>
</feature>
<dbReference type="InterPro" id="IPR007742">
    <property type="entry name" value="NosD_dom"/>
</dbReference>
<dbReference type="NCBIfam" id="TIGR03804">
    <property type="entry name" value="para_beta_helix"/>
    <property type="match status" value="2"/>
</dbReference>
<dbReference type="Gene3D" id="2.60.40.1220">
    <property type="match status" value="1"/>
</dbReference>
<dbReference type="Pfam" id="PF13229">
    <property type="entry name" value="Beta_helix"/>
    <property type="match status" value="1"/>
</dbReference>
<keyword evidence="9" id="KW-1185">Reference proteome</keyword>
<dbReference type="Pfam" id="PF13205">
    <property type="entry name" value="Big_5"/>
    <property type="match status" value="1"/>
</dbReference>
<dbReference type="RefSeq" id="WP_094059872.1">
    <property type="nucleotide sequence ID" value="NZ_CP022530.1"/>
</dbReference>